<feature type="transmembrane region" description="Helical" evidence="7">
    <location>
        <begin position="244"/>
        <end position="265"/>
    </location>
</feature>
<keyword evidence="3" id="KW-1003">Cell membrane</keyword>
<gene>
    <name evidence="10" type="ORF">A2917_02175</name>
</gene>
<dbReference type="Pfam" id="PF01478">
    <property type="entry name" value="Peptidase_A24"/>
    <property type="match status" value="1"/>
</dbReference>
<dbReference type="PANTHER" id="PTHR30487:SF0">
    <property type="entry name" value="PREPILIN LEADER PEPTIDASE_N-METHYLTRANSFERASE-RELATED"/>
    <property type="match status" value="1"/>
</dbReference>
<dbReference type="GO" id="GO:0005886">
    <property type="term" value="C:plasma membrane"/>
    <property type="evidence" value="ECO:0007669"/>
    <property type="project" value="UniProtKB-SubCell"/>
</dbReference>
<keyword evidence="5 7" id="KW-1133">Transmembrane helix</keyword>
<feature type="transmembrane region" description="Helical" evidence="7">
    <location>
        <begin position="107"/>
        <end position="127"/>
    </location>
</feature>
<evidence type="ECO:0000256" key="4">
    <source>
        <dbReference type="ARBA" id="ARBA00022692"/>
    </source>
</evidence>
<feature type="domain" description="Prepilin type IV endopeptidase peptidase" evidence="8">
    <location>
        <begin position="117"/>
        <end position="220"/>
    </location>
</feature>
<evidence type="ECO:0000259" key="9">
    <source>
        <dbReference type="Pfam" id="PF06750"/>
    </source>
</evidence>
<dbReference type="AlphaFoldDB" id="A0A1F6XMD1"/>
<dbReference type="InterPro" id="IPR000045">
    <property type="entry name" value="Prepilin_IV_endopep_pep"/>
</dbReference>
<dbReference type="Gene3D" id="1.20.120.1220">
    <property type="match status" value="1"/>
</dbReference>
<feature type="transmembrane region" description="Helical" evidence="7">
    <location>
        <begin position="159"/>
        <end position="179"/>
    </location>
</feature>
<evidence type="ECO:0000256" key="2">
    <source>
        <dbReference type="ARBA" id="ARBA00005801"/>
    </source>
</evidence>
<feature type="transmembrane region" description="Helical" evidence="7">
    <location>
        <begin position="6"/>
        <end position="25"/>
    </location>
</feature>
<dbReference type="InterPro" id="IPR010627">
    <property type="entry name" value="Prepilin_pept_A24_N"/>
</dbReference>
<comment type="similarity">
    <text evidence="2">Belongs to the peptidase A24 family.</text>
</comment>
<dbReference type="PANTHER" id="PTHR30487">
    <property type="entry name" value="TYPE 4 PREPILIN-LIKE PROTEINS LEADER PEPTIDE-PROCESSING ENZYME"/>
    <property type="match status" value="1"/>
</dbReference>
<organism evidence="10 11">
    <name type="scientific">Candidatus Nomurabacteria bacterium RIFCSPLOWO2_01_FULL_42_17</name>
    <dbReference type="NCBI Taxonomy" id="1801780"/>
    <lineage>
        <taxon>Bacteria</taxon>
        <taxon>Candidatus Nomuraibacteriota</taxon>
    </lineage>
</organism>
<keyword evidence="6 7" id="KW-0472">Membrane</keyword>
<dbReference type="GO" id="GO:0004190">
    <property type="term" value="F:aspartic-type endopeptidase activity"/>
    <property type="evidence" value="ECO:0007669"/>
    <property type="project" value="InterPro"/>
</dbReference>
<evidence type="ECO:0000259" key="8">
    <source>
        <dbReference type="Pfam" id="PF01478"/>
    </source>
</evidence>
<evidence type="ECO:0000256" key="7">
    <source>
        <dbReference type="SAM" id="Phobius"/>
    </source>
</evidence>
<reference evidence="10 11" key="1">
    <citation type="journal article" date="2016" name="Nat. Commun.">
        <title>Thousands of microbial genomes shed light on interconnected biogeochemical processes in an aquifer system.</title>
        <authorList>
            <person name="Anantharaman K."/>
            <person name="Brown C.T."/>
            <person name="Hug L.A."/>
            <person name="Sharon I."/>
            <person name="Castelle C.J."/>
            <person name="Probst A.J."/>
            <person name="Thomas B.C."/>
            <person name="Singh A."/>
            <person name="Wilkins M.J."/>
            <person name="Karaoz U."/>
            <person name="Brodie E.L."/>
            <person name="Williams K.H."/>
            <person name="Hubbard S.S."/>
            <person name="Banfield J.F."/>
        </authorList>
    </citation>
    <scope>NUCLEOTIDE SEQUENCE [LARGE SCALE GENOMIC DNA]</scope>
</reference>
<name>A0A1F6XMD1_9BACT</name>
<dbReference type="EMBL" id="MFVE01000005">
    <property type="protein sequence ID" value="OGI95350.1"/>
    <property type="molecule type" value="Genomic_DNA"/>
</dbReference>
<proteinExistence type="inferred from homology"/>
<evidence type="ECO:0000313" key="10">
    <source>
        <dbReference type="EMBL" id="OGI95350.1"/>
    </source>
</evidence>
<dbReference type="InterPro" id="IPR050882">
    <property type="entry name" value="Prepilin_peptidase/N-MTase"/>
</dbReference>
<feature type="transmembrane region" description="Helical" evidence="7">
    <location>
        <begin position="191"/>
        <end position="224"/>
    </location>
</feature>
<feature type="domain" description="Prepilin peptidase A24 N-terminal" evidence="9">
    <location>
        <begin position="11"/>
        <end position="97"/>
    </location>
</feature>
<comment type="caution">
    <text evidence="10">The sequence shown here is derived from an EMBL/GenBank/DDBJ whole genome shotgun (WGS) entry which is preliminary data.</text>
</comment>
<dbReference type="Pfam" id="PF06750">
    <property type="entry name" value="A24_N_bact"/>
    <property type="match status" value="1"/>
</dbReference>
<accession>A0A1F6XMD1</accession>
<sequence length="267" mass="29978">MILTFTIIFFLLGLIIGSFLNVVIFRWGTRKSFFESFSGRSACLSCGRQLAWYELIPLFSFLGLKGRCKTCKAKISIQYPLVELATGTIFAFLFFKFSDVLFTSAPLFAVTYVYYAITFSLLLVIVAYDWRHKIIPDILALIFGILAFAGLFLFDRSSWFTLLSGIFTALPFALFWLLSRGRWMGLGDAKLALGIGWLLPISLALSALAIAFWSGAIIGIIMIILSKSGKIRLLSSFRGMKSEIPFAPFLVLGTFLAFIFELNFFNI</sequence>
<dbReference type="GO" id="GO:0006465">
    <property type="term" value="P:signal peptide processing"/>
    <property type="evidence" value="ECO:0007669"/>
    <property type="project" value="TreeGrafter"/>
</dbReference>
<evidence type="ECO:0000256" key="1">
    <source>
        <dbReference type="ARBA" id="ARBA00004651"/>
    </source>
</evidence>
<evidence type="ECO:0008006" key="12">
    <source>
        <dbReference type="Google" id="ProtNLM"/>
    </source>
</evidence>
<evidence type="ECO:0000256" key="6">
    <source>
        <dbReference type="ARBA" id="ARBA00023136"/>
    </source>
</evidence>
<evidence type="ECO:0000256" key="5">
    <source>
        <dbReference type="ARBA" id="ARBA00022989"/>
    </source>
</evidence>
<feature type="transmembrane region" description="Helical" evidence="7">
    <location>
        <begin position="77"/>
        <end position="95"/>
    </location>
</feature>
<keyword evidence="4 7" id="KW-0812">Transmembrane</keyword>
<evidence type="ECO:0000256" key="3">
    <source>
        <dbReference type="ARBA" id="ARBA00022475"/>
    </source>
</evidence>
<evidence type="ECO:0000313" key="11">
    <source>
        <dbReference type="Proteomes" id="UP000178104"/>
    </source>
</evidence>
<protein>
    <recommendedName>
        <fullName evidence="12">Peptidase A24A N-terminal domain-containing protein</fullName>
    </recommendedName>
</protein>
<dbReference type="STRING" id="1801780.A2917_02175"/>
<feature type="transmembrane region" description="Helical" evidence="7">
    <location>
        <begin position="134"/>
        <end position="153"/>
    </location>
</feature>
<comment type="subcellular location">
    <subcellularLocation>
        <location evidence="1">Cell membrane</location>
        <topology evidence="1">Multi-pass membrane protein</topology>
    </subcellularLocation>
</comment>
<dbReference type="Proteomes" id="UP000178104">
    <property type="component" value="Unassembled WGS sequence"/>
</dbReference>